<proteinExistence type="predicted"/>
<gene>
    <name evidence="2" type="ORF">UY3_08879</name>
</gene>
<sequence>MDTSEGPEVVERGPNPENEVIDEEVELDDDDVELLAGVSGGVGSQELFSTLEVSSQSQQLFSGDQEAGEEMPIQGKRGKRKARAPFLPSDVEAPLKTRKGVTDAEPSGLPTGLQQLQAASSTAAAPAGRSRQTERTPLRKKQEVGELSSISAWHILHVQTFVKGMLMLLVCTDEFDADCYKNHSWLLNIGSKMI</sequence>
<feature type="region of interest" description="Disordered" evidence="1">
    <location>
        <begin position="52"/>
        <end position="142"/>
    </location>
</feature>
<feature type="compositionally biased region" description="Low complexity" evidence="1">
    <location>
        <begin position="118"/>
        <end position="127"/>
    </location>
</feature>
<accession>M7B9Y2</accession>
<evidence type="ECO:0000313" key="2">
    <source>
        <dbReference type="EMBL" id="EMP33969.1"/>
    </source>
</evidence>
<evidence type="ECO:0000313" key="3">
    <source>
        <dbReference type="Proteomes" id="UP000031443"/>
    </source>
</evidence>
<dbReference type="Proteomes" id="UP000031443">
    <property type="component" value="Unassembled WGS sequence"/>
</dbReference>
<dbReference type="AlphaFoldDB" id="M7B9Y2"/>
<feature type="compositionally biased region" description="Basic and acidic residues" evidence="1">
    <location>
        <begin position="131"/>
        <end position="142"/>
    </location>
</feature>
<evidence type="ECO:0000256" key="1">
    <source>
        <dbReference type="SAM" id="MobiDB-lite"/>
    </source>
</evidence>
<feature type="compositionally biased region" description="Polar residues" evidence="1">
    <location>
        <begin position="52"/>
        <end position="62"/>
    </location>
</feature>
<protein>
    <submittedName>
        <fullName evidence="2">Uncharacterized protein</fullName>
    </submittedName>
</protein>
<name>M7B9Y2_CHEMY</name>
<dbReference type="EMBL" id="KB534465">
    <property type="protein sequence ID" value="EMP33969.1"/>
    <property type="molecule type" value="Genomic_DNA"/>
</dbReference>
<feature type="region of interest" description="Disordered" evidence="1">
    <location>
        <begin position="1"/>
        <end position="21"/>
    </location>
</feature>
<keyword evidence="3" id="KW-1185">Reference proteome</keyword>
<reference evidence="3" key="1">
    <citation type="journal article" date="2013" name="Nat. Genet.">
        <title>The draft genomes of soft-shell turtle and green sea turtle yield insights into the development and evolution of the turtle-specific body plan.</title>
        <authorList>
            <person name="Wang Z."/>
            <person name="Pascual-Anaya J."/>
            <person name="Zadissa A."/>
            <person name="Li W."/>
            <person name="Niimura Y."/>
            <person name="Huang Z."/>
            <person name="Li C."/>
            <person name="White S."/>
            <person name="Xiong Z."/>
            <person name="Fang D."/>
            <person name="Wang B."/>
            <person name="Ming Y."/>
            <person name="Chen Y."/>
            <person name="Zheng Y."/>
            <person name="Kuraku S."/>
            <person name="Pignatelli M."/>
            <person name="Herrero J."/>
            <person name="Beal K."/>
            <person name="Nozawa M."/>
            <person name="Li Q."/>
            <person name="Wang J."/>
            <person name="Zhang H."/>
            <person name="Yu L."/>
            <person name="Shigenobu S."/>
            <person name="Wang J."/>
            <person name="Liu J."/>
            <person name="Flicek P."/>
            <person name="Searle S."/>
            <person name="Wang J."/>
            <person name="Kuratani S."/>
            <person name="Yin Y."/>
            <person name="Aken B."/>
            <person name="Zhang G."/>
            <person name="Irie N."/>
        </authorList>
    </citation>
    <scope>NUCLEOTIDE SEQUENCE [LARGE SCALE GENOMIC DNA]</scope>
</reference>
<organism evidence="2 3">
    <name type="scientific">Chelonia mydas</name>
    <name type="common">Green sea-turtle</name>
    <name type="synonym">Chelonia agassizi</name>
    <dbReference type="NCBI Taxonomy" id="8469"/>
    <lineage>
        <taxon>Eukaryota</taxon>
        <taxon>Metazoa</taxon>
        <taxon>Chordata</taxon>
        <taxon>Craniata</taxon>
        <taxon>Vertebrata</taxon>
        <taxon>Euteleostomi</taxon>
        <taxon>Archelosauria</taxon>
        <taxon>Testudinata</taxon>
        <taxon>Testudines</taxon>
        <taxon>Cryptodira</taxon>
        <taxon>Durocryptodira</taxon>
        <taxon>Americhelydia</taxon>
        <taxon>Chelonioidea</taxon>
        <taxon>Cheloniidae</taxon>
        <taxon>Chelonia</taxon>
    </lineage>
</organism>